<comment type="caution">
    <text evidence="1">The sequence shown here is derived from an EMBL/GenBank/DDBJ whole genome shotgun (WGS) entry which is preliminary data.</text>
</comment>
<organism evidence="1 2">
    <name type="scientific">Crepidotus variabilis</name>
    <dbReference type="NCBI Taxonomy" id="179855"/>
    <lineage>
        <taxon>Eukaryota</taxon>
        <taxon>Fungi</taxon>
        <taxon>Dikarya</taxon>
        <taxon>Basidiomycota</taxon>
        <taxon>Agaricomycotina</taxon>
        <taxon>Agaricomycetes</taxon>
        <taxon>Agaricomycetidae</taxon>
        <taxon>Agaricales</taxon>
        <taxon>Agaricineae</taxon>
        <taxon>Crepidotaceae</taxon>
        <taxon>Crepidotus</taxon>
    </lineage>
</organism>
<accession>A0A9P6EEF4</accession>
<feature type="non-terminal residue" evidence="1">
    <location>
        <position position="1"/>
    </location>
</feature>
<evidence type="ECO:0000313" key="2">
    <source>
        <dbReference type="Proteomes" id="UP000807306"/>
    </source>
</evidence>
<gene>
    <name evidence="1" type="ORF">CPB83DRAFT_768400</name>
</gene>
<protein>
    <submittedName>
        <fullName evidence="1">Uncharacterized protein</fullName>
    </submittedName>
</protein>
<evidence type="ECO:0000313" key="1">
    <source>
        <dbReference type="EMBL" id="KAF9527520.1"/>
    </source>
</evidence>
<dbReference type="Proteomes" id="UP000807306">
    <property type="component" value="Unassembled WGS sequence"/>
</dbReference>
<dbReference type="EMBL" id="MU157860">
    <property type="protein sequence ID" value="KAF9527520.1"/>
    <property type="molecule type" value="Genomic_DNA"/>
</dbReference>
<name>A0A9P6EEF4_9AGAR</name>
<keyword evidence="2" id="KW-1185">Reference proteome</keyword>
<reference evidence="1" key="1">
    <citation type="submission" date="2020-11" db="EMBL/GenBank/DDBJ databases">
        <authorList>
            <consortium name="DOE Joint Genome Institute"/>
            <person name="Ahrendt S."/>
            <person name="Riley R."/>
            <person name="Andreopoulos W."/>
            <person name="Labutti K."/>
            <person name="Pangilinan J."/>
            <person name="Ruiz-Duenas F.J."/>
            <person name="Barrasa J.M."/>
            <person name="Sanchez-Garcia M."/>
            <person name="Camarero S."/>
            <person name="Miyauchi S."/>
            <person name="Serrano A."/>
            <person name="Linde D."/>
            <person name="Babiker R."/>
            <person name="Drula E."/>
            <person name="Ayuso-Fernandez I."/>
            <person name="Pacheco R."/>
            <person name="Padilla G."/>
            <person name="Ferreira P."/>
            <person name="Barriuso J."/>
            <person name="Kellner H."/>
            <person name="Castanera R."/>
            <person name="Alfaro M."/>
            <person name="Ramirez L."/>
            <person name="Pisabarro A.G."/>
            <person name="Kuo A."/>
            <person name="Tritt A."/>
            <person name="Lipzen A."/>
            <person name="He G."/>
            <person name="Yan M."/>
            <person name="Ng V."/>
            <person name="Cullen D."/>
            <person name="Martin F."/>
            <person name="Rosso M.-N."/>
            <person name="Henrissat B."/>
            <person name="Hibbett D."/>
            <person name="Martinez A.T."/>
            <person name="Grigoriev I.V."/>
        </authorList>
    </citation>
    <scope>NUCLEOTIDE SEQUENCE</scope>
    <source>
        <strain evidence="1">CBS 506.95</strain>
    </source>
</reference>
<sequence length="69" mass="7634">LDEEDLPHRFKLGELNTTAFKKQYAAMSAGIQVRGQMCQAVVFIGILNKKSLGRVSFTTDTWTGANIES</sequence>
<dbReference type="AlphaFoldDB" id="A0A9P6EEF4"/>
<proteinExistence type="predicted"/>